<evidence type="ECO:0000256" key="3">
    <source>
        <dbReference type="ARBA" id="ARBA00023125"/>
    </source>
</evidence>
<dbReference type="InterPro" id="IPR036390">
    <property type="entry name" value="WH_DNA-bd_sf"/>
</dbReference>
<dbReference type="GeneID" id="61294495"/>
<evidence type="ECO:0000313" key="7">
    <source>
        <dbReference type="Proteomes" id="UP000182660"/>
    </source>
</evidence>
<protein>
    <submittedName>
        <fullName evidence="6">Hypothetical transcriptional regulator</fullName>
    </submittedName>
</protein>
<dbReference type="Gene3D" id="1.10.10.10">
    <property type="entry name" value="Winged helix-like DNA-binding domain superfamily/Winged helix DNA-binding domain"/>
    <property type="match status" value="1"/>
</dbReference>
<evidence type="ECO:0000256" key="2">
    <source>
        <dbReference type="ARBA" id="ARBA00023015"/>
    </source>
</evidence>
<dbReference type="InterPro" id="IPR000847">
    <property type="entry name" value="LysR_HTH_N"/>
</dbReference>
<reference evidence="6 7" key="1">
    <citation type="submission" date="2016-11" db="EMBL/GenBank/DDBJ databases">
        <authorList>
            <person name="Klemetsen T."/>
        </authorList>
    </citation>
    <scope>NUCLEOTIDE SEQUENCE [LARGE SCALE GENOMIC DNA]</scope>
    <source>
        <strain evidence="6">MT 2528</strain>
    </source>
</reference>
<evidence type="ECO:0000256" key="4">
    <source>
        <dbReference type="ARBA" id="ARBA00023163"/>
    </source>
</evidence>
<proteinExistence type="inferred from homology"/>
<evidence type="ECO:0000313" key="6">
    <source>
        <dbReference type="EMBL" id="SGY85357.1"/>
    </source>
</evidence>
<dbReference type="InterPro" id="IPR005119">
    <property type="entry name" value="LysR_subst-bd"/>
</dbReference>
<comment type="similarity">
    <text evidence="1">Belongs to the LysR transcriptional regulatory family.</text>
</comment>
<dbReference type="PANTHER" id="PTHR30537:SF5">
    <property type="entry name" value="HTH-TYPE TRANSCRIPTIONAL ACTIVATOR TTDR-RELATED"/>
    <property type="match status" value="1"/>
</dbReference>
<dbReference type="RefSeq" id="WP_075471125.1">
    <property type="nucleotide sequence ID" value="NZ_CAWQZC010000067.1"/>
</dbReference>
<dbReference type="InterPro" id="IPR036388">
    <property type="entry name" value="WH-like_DNA-bd_sf"/>
</dbReference>
<dbReference type="PANTHER" id="PTHR30537">
    <property type="entry name" value="HTH-TYPE TRANSCRIPTIONAL REGULATOR"/>
    <property type="match status" value="1"/>
</dbReference>
<dbReference type="Gene3D" id="3.40.190.290">
    <property type="match status" value="1"/>
</dbReference>
<comment type="caution">
    <text evidence="6">The sequence shown here is derived from an EMBL/GenBank/DDBJ whole genome shotgun (WGS) entry which is preliminary data.</text>
</comment>
<dbReference type="Pfam" id="PF03466">
    <property type="entry name" value="LysR_substrate"/>
    <property type="match status" value="1"/>
</dbReference>
<dbReference type="PROSITE" id="PS50931">
    <property type="entry name" value="HTH_LYSR"/>
    <property type="match status" value="1"/>
</dbReference>
<keyword evidence="7" id="KW-1185">Reference proteome</keyword>
<feature type="domain" description="HTH lysR-type" evidence="5">
    <location>
        <begin position="1"/>
        <end position="57"/>
    </location>
</feature>
<keyword evidence="4" id="KW-0804">Transcription</keyword>
<keyword evidence="2" id="KW-0805">Transcription regulation</keyword>
<dbReference type="Pfam" id="PF00126">
    <property type="entry name" value="HTH_1"/>
    <property type="match status" value="1"/>
</dbReference>
<organism evidence="6 7">
    <name type="scientific">Moritella viscosa</name>
    <dbReference type="NCBI Taxonomy" id="80854"/>
    <lineage>
        <taxon>Bacteria</taxon>
        <taxon>Pseudomonadati</taxon>
        <taxon>Pseudomonadota</taxon>
        <taxon>Gammaproteobacteria</taxon>
        <taxon>Alteromonadales</taxon>
        <taxon>Moritellaceae</taxon>
        <taxon>Moritella</taxon>
    </lineage>
</organism>
<keyword evidence="3" id="KW-0238">DNA-binding</keyword>
<gene>
    <name evidence="6" type="ORF">MT2528_0830</name>
</gene>
<evidence type="ECO:0000256" key="1">
    <source>
        <dbReference type="ARBA" id="ARBA00009437"/>
    </source>
</evidence>
<accession>A0ABY1H8S2</accession>
<dbReference type="Proteomes" id="UP000182660">
    <property type="component" value="Unassembled WGS sequence"/>
</dbReference>
<dbReference type="EMBL" id="FPLJ01000023">
    <property type="protein sequence ID" value="SGY85357.1"/>
    <property type="molecule type" value="Genomic_DNA"/>
</dbReference>
<evidence type="ECO:0000259" key="5">
    <source>
        <dbReference type="PROSITE" id="PS50931"/>
    </source>
</evidence>
<dbReference type="InterPro" id="IPR058163">
    <property type="entry name" value="LysR-type_TF_proteobact-type"/>
</dbReference>
<dbReference type="SUPFAM" id="SSF53850">
    <property type="entry name" value="Periplasmic binding protein-like II"/>
    <property type="match status" value="1"/>
</dbReference>
<dbReference type="CDD" id="cd08422">
    <property type="entry name" value="PBP2_CrgA_like"/>
    <property type="match status" value="1"/>
</dbReference>
<sequence length="296" mass="33036">MLNLIRVFIKVVELGSFSKTAAVLNMAPSSVARNIDNLEGELGVTLFKRSTRQLLLTEDGQQFCERAEKLLVDADDLVLSMQKVNQEPEGLLKISVFESFGRQRISPLLPEFLARYPKVKIEIELDNQVIDLNGENVDLGIRIGRPSDSNLHARILLTNHTILCASPDYLAKFGAPKIPADLSEHNCLTLANSRQRCYWHFKKNKQITKVAVQGNLSSKDGSPLLEAALHGGGMLLMSKWMTVDYIDKGTLVECLPQWQASAYEGASAEVYAVYQGSKFQRPALRAFIDFLVEKVK</sequence>
<dbReference type="SUPFAM" id="SSF46785">
    <property type="entry name" value="Winged helix' DNA-binding domain"/>
    <property type="match status" value="1"/>
</dbReference>
<name>A0ABY1H8S2_9GAMM</name>